<organism evidence="1 2">
    <name type="scientific">Laribacter hongkongensis</name>
    <dbReference type="NCBI Taxonomy" id="168471"/>
    <lineage>
        <taxon>Bacteria</taxon>
        <taxon>Pseudomonadati</taxon>
        <taxon>Pseudomonadota</taxon>
        <taxon>Betaproteobacteria</taxon>
        <taxon>Neisseriales</taxon>
        <taxon>Aquaspirillaceae</taxon>
        <taxon>Laribacter</taxon>
    </lineage>
</organism>
<gene>
    <name evidence="1" type="ORF">LHGZ1_0110</name>
</gene>
<evidence type="ECO:0000313" key="2">
    <source>
        <dbReference type="Proteomes" id="UP000197424"/>
    </source>
</evidence>
<reference evidence="2" key="1">
    <citation type="submission" date="2017-06" db="EMBL/GenBank/DDBJ databases">
        <title>Whole genome sequence of Laribacter hongkongensis LHGZ1.</title>
        <authorList>
            <person name="Chen D."/>
            <person name="Wu H."/>
            <person name="Chen J."/>
        </authorList>
    </citation>
    <scope>NUCLEOTIDE SEQUENCE [LARGE SCALE GENOMIC DNA]</scope>
    <source>
        <strain evidence="2">LHGZ1</strain>
    </source>
</reference>
<dbReference type="EMBL" id="CP022115">
    <property type="protein sequence ID" value="ASJ22941.1"/>
    <property type="molecule type" value="Genomic_DNA"/>
</dbReference>
<protein>
    <submittedName>
        <fullName evidence="1">Uncharacterized protein</fullName>
    </submittedName>
</protein>
<name>A0A248LEJ3_9NEIS</name>
<dbReference type="Proteomes" id="UP000197424">
    <property type="component" value="Chromosome"/>
</dbReference>
<evidence type="ECO:0000313" key="1">
    <source>
        <dbReference type="EMBL" id="ASJ22941.1"/>
    </source>
</evidence>
<accession>A0A248LEJ3</accession>
<dbReference type="AlphaFoldDB" id="A0A248LEJ3"/>
<sequence length="87" mass="9521">MKFRVASGVPCLRQNSLSVRTAAGRLAGGPSWWLVWQVVPAAWRAVARTVAMRLCRAHQKYRAGRHDSGTAMLQCGRPACGQGKTAW</sequence>
<proteinExistence type="predicted"/>